<comment type="caution">
    <text evidence="2">The sequence shown here is derived from an EMBL/GenBank/DDBJ whole genome shotgun (WGS) entry which is preliminary data.</text>
</comment>
<feature type="signal peptide" evidence="1">
    <location>
        <begin position="1"/>
        <end position="22"/>
    </location>
</feature>
<protein>
    <submittedName>
        <fullName evidence="2">Uncharacterized protein</fullName>
    </submittedName>
</protein>
<dbReference type="KEGG" id="ddi:DDB_G0274849"/>
<feature type="chain" id="PRO_5004250156" evidence="1">
    <location>
        <begin position="23"/>
        <end position="62"/>
    </location>
</feature>
<name>Q555M7_DICDI</name>
<evidence type="ECO:0000256" key="1">
    <source>
        <dbReference type="SAM" id="SignalP"/>
    </source>
</evidence>
<dbReference type="HOGENOM" id="CLU_2908762_0_0_1"/>
<organism evidence="2 3">
    <name type="scientific">Dictyostelium discoideum</name>
    <name type="common">Social amoeba</name>
    <dbReference type="NCBI Taxonomy" id="44689"/>
    <lineage>
        <taxon>Eukaryota</taxon>
        <taxon>Amoebozoa</taxon>
        <taxon>Evosea</taxon>
        <taxon>Eumycetozoa</taxon>
        <taxon>Dictyostelia</taxon>
        <taxon>Dictyosteliales</taxon>
        <taxon>Dictyosteliaceae</taxon>
        <taxon>Dictyostelium</taxon>
    </lineage>
</organism>
<evidence type="ECO:0000313" key="3">
    <source>
        <dbReference type="Proteomes" id="UP000002195"/>
    </source>
</evidence>
<keyword evidence="1" id="KW-0732">Signal</keyword>
<keyword evidence="3" id="KW-1185">Reference proteome</keyword>
<dbReference type="InParanoid" id="Q555M7"/>
<gene>
    <name evidence="2" type="ORF">DDB_G0274849</name>
</gene>
<evidence type="ECO:0000313" key="2">
    <source>
        <dbReference type="EMBL" id="EAL70317.1"/>
    </source>
</evidence>
<dbReference type="dictyBase" id="DDB_G0274849"/>
<dbReference type="PaxDb" id="44689-DDB0217511"/>
<dbReference type="GeneID" id="8619469"/>
<proteinExistence type="predicted"/>
<sequence length="62" mass="7178">MNKFRALVLIIIIIFYSNSVLSEHKYNQCYMDCLENAGCSQNMKKSDICNILTHECNLNCDN</sequence>
<dbReference type="EMBL" id="AAFI02000012">
    <property type="protein sequence ID" value="EAL70317.1"/>
    <property type="molecule type" value="Genomic_DNA"/>
</dbReference>
<dbReference type="RefSeq" id="XP_644039.1">
    <property type="nucleotide sequence ID" value="XM_638947.1"/>
</dbReference>
<dbReference type="AlphaFoldDB" id="Q555M7"/>
<accession>Q555M7</accession>
<dbReference type="Proteomes" id="UP000002195">
    <property type="component" value="Unassembled WGS sequence"/>
</dbReference>
<dbReference type="VEuPathDB" id="AmoebaDB:DDB_G0274849"/>
<reference evidence="2 3" key="1">
    <citation type="journal article" date="2005" name="Nature">
        <title>The genome of the social amoeba Dictyostelium discoideum.</title>
        <authorList>
            <consortium name="The Dictyostelium discoideum Sequencing Consortium"/>
            <person name="Eichinger L."/>
            <person name="Pachebat J.A."/>
            <person name="Glockner G."/>
            <person name="Rajandream M.A."/>
            <person name="Sucgang R."/>
            <person name="Berriman M."/>
            <person name="Song J."/>
            <person name="Olsen R."/>
            <person name="Szafranski K."/>
            <person name="Xu Q."/>
            <person name="Tunggal B."/>
            <person name="Kummerfeld S."/>
            <person name="Madera M."/>
            <person name="Konfortov B.A."/>
            <person name="Rivero F."/>
            <person name="Bankier A.T."/>
            <person name="Lehmann R."/>
            <person name="Hamlin N."/>
            <person name="Davies R."/>
            <person name="Gaudet P."/>
            <person name="Fey P."/>
            <person name="Pilcher K."/>
            <person name="Chen G."/>
            <person name="Saunders D."/>
            <person name="Sodergren E."/>
            <person name="Davis P."/>
            <person name="Kerhornou A."/>
            <person name="Nie X."/>
            <person name="Hall N."/>
            <person name="Anjard C."/>
            <person name="Hemphill L."/>
            <person name="Bason N."/>
            <person name="Farbrother P."/>
            <person name="Desany B."/>
            <person name="Just E."/>
            <person name="Morio T."/>
            <person name="Rost R."/>
            <person name="Churcher C."/>
            <person name="Cooper J."/>
            <person name="Haydock S."/>
            <person name="van Driessche N."/>
            <person name="Cronin A."/>
            <person name="Goodhead I."/>
            <person name="Muzny D."/>
            <person name="Mourier T."/>
            <person name="Pain A."/>
            <person name="Lu M."/>
            <person name="Harper D."/>
            <person name="Lindsay R."/>
            <person name="Hauser H."/>
            <person name="James K."/>
            <person name="Quiles M."/>
            <person name="Madan Babu M."/>
            <person name="Saito T."/>
            <person name="Buchrieser C."/>
            <person name="Wardroper A."/>
            <person name="Felder M."/>
            <person name="Thangavelu M."/>
            <person name="Johnson D."/>
            <person name="Knights A."/>
            <person name="Loulseged H."/>
            <person name="Mungall K."/>
            <person name="Oliver K."/>
            <person name="Price C."/>
            <person name="Quail M.A."/>
            <person name="Urushihara H."/>
            <person name="Hernandez J."/>
            <person name="Rabbinowitsch E."/>
            <person name="Steffen D."/>
            <person name="Sanders M."/>
            <person name="Ma J."/>
            <person name="Kohara Y."/>
            <person name="Sharp S."/>
            <person name="Simmonds M."/>
            <person name="Spiegler S."/>
            <person name="Tivey A."/>
            <person name="Sugano S."/>
            <person name="White B."/>
            <person name="Walker D."/>
            <person name="Woodward J."/>
            <person name="Winckler T."/>
            <person name="Tanaka Y."/>
            <person name="Shaulsky G."/>
            <person name="Schleicher M."/>
            <person name="Weinstock G."/>
            <person name="Rosenthal A."/>
            <person name="Cox E.C."/>
            <person name="Chisholm R.L."/>
            <person name="Gibbs R."/>
            <person name="Loomis W.F."/>
            <person name="Platzer M."/>
            <person name="Kay R.R."/>
            <person name="Williams J."/>
            <person name="Dear P.H."/>
            <person name="Noegel A.A."/>
            <person name="Barrell B."/>
            <person name="Kuspa A."/>
        </authorList>
    </citation>
    <scope>NUCLEOTIDE SEQUENCE [LARGE SCALE GENOMIC DNA]</scope>
    <source>
        <strain evidence="2 3">AX4</strain>
    </source>
</reference>